<accession>A0ABN3EZQ0</accession>
<name>A0ABN3EZQ0_9ACTN</name>
<evidence type="ECO:0000313" key="3">
    <source>
        <dbReference type="EMBL" id="GAA2279156.1"/>
    </source>
</evidence>
<feature type="region of interest" description="Disordered" evidence="1">
    <location>
        <begin position="206"/>
        <end position="279"/>
    </location>
</feature>
<comment type="caution">
    <text evidence="3">The sequence shown here is derived from an EMBL/GenBank/DDBJ whole genome shotgun (WGS) entry which is preliminary data.</text>
</comment>
<dbReference type="RefSeq" id="WP_344641170.1">
    <property type="nucleotide sequence ID" value="NZ_BAAATR010000066.1"/>
</dbReference>
<feature type="compositionally biased region" description="Basic residues" evidence="1">
    <location>
        <begin position="225"/>
        <end position="248"/>
    </location>
</feature>
<dbReference type="EMBL" id="BAAATR010000066">
    <property type="protein sequence ID" value="GAA2279156.1"/>
    <property type="molecule type" value="Genomic_DNA"/>
</dbReference>
<protein>
    <recommendedName>
        <fullName evidence="2">Transposase IS701-like DDE domain-containing protein</fullName>
    </recommendedName>
</protein>
<evidence type="ECO:0000259" key="2">
    <source>
        <dbReference type="Pfam" id="PF13546"/>
    </source>
</evidence>
<dbReference type="Proteomes" id="UP001500305">
    <property type="component" value="Unassembled WGS sequence"/>
</dbReference>
<dbReference type="InterPro" id="IPR038721">
    <property type="entry name" value="IS701-like_DDE_dom"/>
</dbReference>
<dbReference type="Pfam" id="PF13546">
    <property type="entry name" value="DDE_5"/>
    <property type="match status" value="1"/>
</dbReference>
<feature type="domain" description="Transposase IS701-like DDE" evidence="2">
    <location>
        <begin position="2"/>
        <end position="244"/>
    </location>
</feature>
<evidence type="ECO:0000256" key="1">
    <source>
        <dbReference type="SAM" id="MobiDB-lite"/>
    </source>
</evidence>
<gene>
    <name evidence="3" type="ORF">GCM10010430_76430</name>
</gene>
<reference evidence="3 4" key="1">
    <citation type="journal article" date="2019" name="Int. J. Syst. Evol. Microbiol.">
        <title>The Global Catalogue of Microorganisms (GCM) 10K type strain sequencing project: providing services to taxonomists for standard genome sequencing and annotation.</title>
        <authorList>
            <consortium name="The Broad Institute Genomics Platform"/>
            <consortium name="The Broad Institute Genome Sequencing Center for Infectious Disease"/>
            <person name="Wu L."/>
            <person name="Ma J."/>
        </authorList>
    </citation>
    <scope>NUCLEOTIDE SEQUENCE [LARGE SCALE GENOMIC DNA]</scope>
    <source>
        <strain evidence="3 4">JCM 7356</strain>
    </source>
</reference>
<evidence type="ECO:0000313" key="4">
    <source>
        <dbReference type="Proteomes" id="UP001500305"/>
    </source>
</evidence>
<organism evidence="3 4">
    <name type="scientific">Kitasatospora cystarginea</name>
    <dbReference type="NCBI Taxonomy" id="58350"/>
    <lineage>
        <taxon>Bacteria</taxon>
        <taxon>Bacillati</taxon>
        <taxon>Actinomycetota</taxon>
        <taxon>Actinomycetes</taxon>
        <taxon>Kitasatosporales</taxon>
        <taxon>Streptomycetaceae</taxon>
        <taxon>Kitasatospora</taxon>
    </lineage>
</organism>
<proteinExistence type="predicted"/>
<keyword evidence="4" id="KW-1185">Reference proteome</keyword>
<sequence>MTRRTDALLEVADALLCTDGPVRALVELALAPEHQPSHGSLYAALNRGSPDQARLRTAIAARNLPRGPGGRIVLTVDVSPWLWPDASRSDARSFCHTYGRRENTHEMVPGWPYSFVAALESGSTSWTALLDAKRLEPGTDTAAVTSRQLREALRFIINAGHWTAGDPPVLVVADAGHDGPRLTHLLRDLPAQIVVRTRSDRVFFHPVPDSYREGPKGSQPPAPRRPVHPRRPRHLVQGRQQFRTRHPPPRPPCVASAPCVARRGRTAGPGKPSWPVWSR</sequence>